<gene>
    <name evidence="2" type="ORF">GBL_0719</name>
</gene>
<dbReference type="Proteomes" id="UP000016424">
    <property type="component" value="Unassembled WGS sequence"/>
</dbReference>
<dbReference type="EMBL" id="BASG01000003">
    <property type="protein sequence ID" value="GAD12502.1"/>
    <property type="molecule type" value="Genomic_DNA"/>
</dbReference>
<feature type="transmembrane region" description="Helical" evidence="1">
    <location>
        <begin position="20"/>
        <end position="37"/>
    </location>
</feature>
<evidence type="ECO:0000313" key="2">
    <source>
        <dbReference type="EMBL" id="GAD12502.1"/>
    </source>
</evidence>
<comment type="caution">
    <text evidence="2">The sequence shown here is derived from an EMBL/GenBank/DDBJ whole genome shotgun (WGS) entry which is preliminary data.</text>
</comment>
<accession>U2X218</accession>
<dbReference type="AlphaFoldDB" id="U2X218"/>
<protein>
    <submittedName>
        <fullName evidence="2">Uncharacterized protein</fullName>
    </submittedName>
</protein>
<sequence length="38" mass="4329">MCVQKPFWQRPAPRLGVKQAVPCMGSGLFLVHLLLFME</sequence>
<name>U2X218_GEOKU</name>
<keyword evidence="1" id="KW-0472">Membrane</keyword>
<keyword evidence="1" id="KW-1133">Transmembrane helix</keyword>
<reference evidence="3" key="1">
    <citation type="journal article" date="2013" name="Genome">
        <title>Draft Genome Sequence of Geobacillus kaustophilus GBlys, a Lysogenic Strain with Bacteriophage phiOH2.</title>
        <authorList>
            <person name="Doi K."/>
            <person name="Mori K."/>
            <person name="Martono H."/>
            <person name="Nagayoshi Y."/>
            <person name="Fujino Y."/>
            <person name="Tashiro K."/>
            <person name="Kuhara S."/>
            <person name="Ohshima T."/>
        </authorList>
    </citation>
    <scope>NUCLEOTIDE SEQUENCE [LARGE SCALE GENOMIC DNA]</scope>
    <source>
        <strain evidence="3">GBlys</strain>
    </source>
</reference>
<organism evidence="2 3">
    <name type="scientific">Geobacillus kaustophilus GBlys</name>
    <dbReference type="NCBI Taxonomy" id="1337888"/>
    <lineage>
        <taxon>Bacteria</taxon>
        <taxon>Bacillati</taxon>
        <taxon>Bacillota</taxon>
        <taxon>Bacilli</taxon>
        <taxon>Bacillales</taxon>
        <taxon>Anoxybacillaceae</taxon>
        <taxon>Geobacillus</taxon>
        <taxon>Geobacillus thermoleovorans group</taxon>
    </lineage>
</organism>
<evidence type="ECO:0000256" key="1">
    <source>
        <dbReference type="SAM" id="Phobius"/>
    </source>
</evidence>
<proteinExistence type="predicted"/>
<keyword evidence="1" id="KW-0812">Transmembrane</keyword>
<evidence type="ECO:0000313" key="3">
    <source>
        <dbReference type="Proteomes" id="UP000016424"/>
    </source>
</evidence>